<proteinExistence type="predicted"/>
<accession>A0A1R7QFA2</accession>
<evidence type="ECO:0000256" key="6">
    <source>
        <dbReference type="SAM" id="Phobius"/>
    </source>
</evidence>
<evidence type="ECO:0000256" key="1">
    <source>
        <dbReference type="ARBA" id="ARBA00000085"/>
    </source>
</evidence>
<dbReference type="PANTHER" id="PTHR24421:SF10">
    <property type="entry name" value="NITRATE_NITRITE SENSOR PROTEIN NARQ"/>
    <property type="match status" value="1"/>
</dbReference>
<dbReference type="SUPFAM" id="SSF55874">
    <property type="entry name" value="ATPase domain of HSP90 chaperone/DNA topoisomerase II/histidine kinase"/>
    <property type="match status" value="1"/>
</dbReference>
<feature type="domain" description="Histidine kinase/HSP90-like ATPase" evidence="8">
    <location>
        <begin position="532"/>
        <end position="627"/>
    </location>
</feature>
<dbReference type="Pfam" id="PF02518">
    <property type="entry name" value="HATPase_c"/>
    <property type="match status" value="1"/>
</dbReference>
<dbReference type="InterPro" id="IPR011623">
    <property type="entry name" value="7TMR_DISM_rcpt_extracell_dom1"/>
</dbReference>
<dbReference type="InterPro" id="IPR003594">
    <property type="entry name" value="HATPase_dom"/>
</dbReference>
<dbReference type="Proteomes" id="UP000196240">
    <property type="component" value="Unassembled WGS sequence"/>
</dbReference>
<evidence type="ECO:0000256" key="2">
    <source>
        <dbReference type="ARBA" id="ARBA00012438"/>
    </source>
</evidence>
<dbReference type="PANTHER" id="PTHR24421">
    <property type="entry name" value="NITRATE/NITRITE SENSOR PROTEIN NARX-RELATED"/>
    <property type="match status" value="1"/>
</dbReference>
<keyword evidence="6" id="KW-1133">Transmembrane helix</keyword>
<dbReference type="Gene3D" id="3.30.565.10">
    <property type="entry name" value="Histidine kinase-like ATPase, C-terminal domain"/>
    <property type="match status" value="1"/>
</dbReference>
<feature type="chain" id="PRO_5013340335" description="histidine kinase" evidence="7">
    <location>
        <begin position="24"/>
        <end position="632"/>
    </location>
</feature>
<keyword evidence="3 9" id="KW-0808">Transferase</keyword>
<evidence type="ECO:0000259" key="8">
    <source>
        <dbReference type="SMART" id="SM00387"/>
    </source>
</evidence>
<dbReference type="SMART" id="SM00387">
    <property type="entry name" value="HATPase_c"/>
    <property type="match status" value="1"/>
</dbReference>
<evidence type="ECO:0000256" key="5">
    <source>
        <dbReference type="ARBA" id="ARBA00023012"/>
    </source>
</evidence>
<organism evidence="9 10">
    <name type="scientific">Acinetobacter johnsonii</name>
    <dbReference type="NCBI Taxonomy" id="40214"/>
    <lineage>
        <taxon>Bacteria</taxon>
        <taxon>Pseudomonadati</taxon>
        <taxon>Pseudomonadota</taxon>
        <taxon>Gammaproteobacteria</taxon>
        <taxon>Moraxellales</taxon>
        <taxon>Moraxellaceae</taxon>
        <taxon>Acinetobacter</taxon>
    </lineage>
</organism>
<protein>
    <recommendedName>
        <fullName evidence="2">histidine kinase</fullName>
        <ecNumber evidence="2">2.7.13.3</ecNumber>
    </recommendedName>
</protein>
<dbReference type="AlphaFoldDB" id="A0A1R7QFA2"/>
<feature type="transmembrane region" description="Helical" evidence="6">
    <location>
        <begin position="247"/>
        <end position="268"/>
    </location>
</feature>
<feature type="transmembrane region" description="Helical" evidence="6">
    <location>
        <begin position="303"/>
        <end position="328"/>
    </location>
</feature>
<evidence type="ECO:0000256" key="7">
    <source>
        <dbReference type="SAM" id="SignalP"/>
    </source>
</evidence>
<feature type="transmembrane region" description="Helical" evidence="6">
    <location>
        <begin position="335"/>
        <end position="357"/>
    </location>
</feature>
<name>A0A1R7QFA2_ACIJO</name>
<keyword evidence="6" id="KW-0472">Membrane</keyword>
<keyword evidence="7" id="KW-0732">Signal</keyword>
<feature type="transmembrane region" description="Helical" evidence="6">
    <location>
        <begin position="369"/>
        <end position="387"/>
    </location>
</feature>
<dbReference type="GO" id="GO:0004673">
    <property type="term" value="F:protein histidine kinase activity"/>
    <property type="evidence" value="ECO:0007669"/>
    <property type="project" value="UniProtKB-EC"/>
</dbReference>
<dbReference type="EMBL" id="FUUY01000008">
    <property type="protein sequence ID" value="SJX22856.1"/>
    <property type="molecule type" value="Genomic_DNA"/>
</dbReference>
<keyword evidence="6" id="KW-0812">Transmembrane</keyword>
<keyword evidence="5" id="KW-0902">Two-component regulatory system</keyword>
<keyword evidence="4 9" id="KW-0418">Kinase</keyword>
<dbReference type="GO" id="GO:0000160">
    <property type="term" value="P:phosphorelay signal transduction system"/>
    <property type="evidence" value="ECO:0007669"/>
    <property type="project" value="UniProtKB-KW"/>
</dbReference>
<evidence type="ECO:0000256" key="4">
    <source>
        <dbReference type="ARBA" id="ARBA00022777"/>
    </source>
</evidence>
<dbReference type="EC" id="2.7.13.3" evidence="2"/>
<evidence type="ECO:0000256" key="3">
    <source>
        <dbReference type="ARBA" id="ARBA00022679"/>
    </source>
</evidence>
<gene>
    <name evidence="9" type="primary">desK</name>
    <name evidence="9" type="ORF">ACNJC6_02509</name>
</gene>
<evidence type="ECO:0000313" key="10">
    <source>
        <dbReference type="Proteomes" id="UP000196240"/>
    </source>
</evidence>
<feature type="transmembrane region" description="Helical" evidence="6">
    <location>
        <begin position="188"/>
        <end position="210"/>
    </location>
</feature>
<sequence length="632" mass="72809" precursor="true">MRNGWLSIFVTLCLCVLSFASSAQTNFAVSPTCKVNVDKISAVKTSSIDVVPKTGWVEVKNPDVWTERWPHYDGGVWYHFNWHWSCNDSNELKQPLAFSVEGMSSAGAVFFNRNLLWKDKHLVEPLSKSWNTPRFWILPVESLKQKNNDIWVYVVGNSYESPGLGNLEFSDITTAYDKQQKRIWNKRALFQVNLVISTTLGLVCFVIWFFRRNETTFLWFSVSCLFWVLFIWNVINREVFPYPNSLWVMKTNLTFFVLYNVCFCIYLLRFVKTKFAELEKTLFLVAAVCIVTILFIPSLMVNIVFAVIFLLCIALFIASFCFVIYRAYKTKRRDYILLVVCLSVILIVMLYDISLLFDGHINDHQPLSPYTSPVITFFIVIILATRLDKNIKKIQRFNSELEQRVSFVTSNLSSSLYARHQLELENVRLQERIHLAHDLHDGLGASLVRSMILVDQSSSTMSNQQFLSILKLLRDDLRQIIDSGSLTNNKTPDNPVLWIAPVRHRFSQIMDELDIEATWSIPEAWEIQPTALQCLTLIRVLEESLTNIMKHSQARHIDVKMYYPSTTHLVMIIQDDGVGFNVECVLNHGMGIGMRSMKMRLEKIGAELNIESEKGCTKIIASLRFGEGESAE</sequence>
<dbReference type="Pfam" id="PF07695">
    <property type="entry name" value="7TMR-DISM_7TM"/>
    <property type="match status" value="1"/>
</dbReference>
<feature type="transmembrane region" description="Helical" evidence="6">
    <location>
        <begin position="280"/>
        <end position="297"/>
    </location>
</feature>
<feature type="transmembrane region" description="Helical" evidence="6">
    <location>
        <begin position="217"/>
        <end position="235"/>
    </location>
</feature>
<feature type="signal peptide" evidence="7">
    <location>
        <begin position="1"/>
        <end position="23"/>
    </location>
</feature>
<evidence type="ECO:0000313" key="9">
    <source>
        <dbReference type="EMBL" id="SJX22856.1"/>
    </source>
</evidence>
<dbReference type="RefSeq" id="WP_087013589.1">
    <property type="nucleotide sequence ID" value="NZ_FUUY01000008.1"/>
</dbReference>
<comment type="catalytic activity">
    <reaction evidence="1">
        <text>ATP + protein L-histidine = ADP + protein N-phospho-L-histidine.</text>
        <dbReference type="EC" id="2.7.13.3"/>
    </reaction>
</comment>
<dbReference type="InterPro" id="IPR050482">
    <property type="entry name" value="Sensor_HK_TwoCompSys"/>
</dbReference>
<dbReference type="CDD" id="cd16917">
    <property type="entry name" value="HATPase_UhpB-NarQ-NarX-like"/>
    <property type="match status" value="1"/>
</dbReference>
<reference evidence="9 10" key="1">
    <citation type="submission" date="2017-02" db="EMBL/GenBank/DDBJ databases">
        <authorList>
            <person name="Peterson S.W."/>
        </authorList>
    </citation>
    <scope>NUCLEOTIDE SEQUENCE [LARGE SCALE GENOMIC DNA]</scope>
    <source>
        <strain evidence="9">C6</strain>
    </source>
</reference>
<dbReference type="InterPro" id="IPR036890">
    <property type="entry name" value="HATPase_C_sf"/>
</dbReference>